<dbReference type="Gene3D" id="3.30.160.60">
    <property type="entry name" value="Classic Zinc Finger"/>
    <property type="match status" value="2"/>
</dbReference>
<proteinExistence type="predicted"/>
<dbReference type="PANTHER" id="PTHR14003:SF19">
    <property type="entry name" value="YY2 TRANSCRIPTION FACTOR"/>
    <property type="match status" value="1"/>
</dbReference>
<reference evidence="8" key="1">
    <citation type="submission" date="2021-01" db="EMBL/GenBank/DDBJ databases">
        <authorList>
            <person name="Corre E."/>
            <person name="Pelletier E."/>
            <person name="Niang G."/>
            <person name="Scheremetjew M."/>
            <person name="Finn R."/>
            <person name="Kale V."/>
            <person name="Holt S."/>
            <person name="Cochrane G."/>
            <person name="Meng A."/>
            <person name="Brown T."/>
            <person name="Cohen L."/>
        </authorList>
    </citation>
    <scope>NUCLEOTIDE SEQUENCE</scope>
    <source>
        <strain evidence="8">CCMP 769</strain>
    </source>
</reference>
<evidence type="ECO:0000256" key="4">
    <source>
        <dbReference type="ARBA" id="ARBA00022833"/>
    </source>
</evidence>
<dbReference type="PANTHER" id="PTHR14003">
    <property type="entry name" value="TRANSCRIPTIONAL REPRESSOR PROTEIN YY"/>
    <property type="match status" value="1"/>
</dbReference>
<dbReference type="EMBL" id="HBHW01029930">
    <property type="protein sequence ID" value="CAE0055110.1"/>
    <property type="molecule type" value="Transcribed_RNA"/>
</dbReference>
<feature type="compositionally biased region" description="Basic and acidic residues" evidence="6">
    <location>
        <begin position="83"/>
        <end position="93"/>
    </location>
</feature>
<dbReference type="GO" id="GO:0000978">
    <property type="term" value="F:RNA polymerase II cis-regulatory region sequence-specific DNA binding"/>
    <property type="evidence" value="ECO:0007669"/>
    <property type="project" value="TreeGrafter"/>
</dbReference>
<dbReference type="GO" id="GO:0031519">
    <property type="term" value="C:PcG protein complex"/>
    <property type="evidence" value="ECO:0007669"/>
    <property type="project" value="TreeGrafter"/>
</dbReference>
<sequence length="148" mass="16479">MGRILVEVREGKGRVFVCPVEGCRKESSRKYNIQAHMRIHTEQTPYICVFSGCGMSFKWRSSLVNHERYHKIAQDGNGQDLTGKMDEKADDGNNRNALDRVLSSSSAVTVESNDGNQKTAEDEQEQFYVAVILAENLHKGGQLGSACI</sequence>
<keyword evidence="2" id="KW-0677">Repeat</keyword>
<evidence type="ECO:0000256" key="5">
    <source>
        <dbReference type="PROSITE-ProRule" id="PRU00042"/>
    </source>
</evidence>
<protein>
    <recommendedName>
        <fullName evidence="7">C2H2-type domain-containing protein</fullName>
    </recommendedName>
</protein>
<evidence type="ECO:0000313" key="8">
    <source>
        <dbReference type="EMBL" id="CAE0055110.1"/>
    </source>
</evidence>
<name>A0A7S3A019_9RHOD</name>
<organism evidence="8">
    <name type="scientific">Rhodosorus marinus</name>
    <dbReference type="NCBI Taxonomy" id="101924"/>
    <lineage>
        <taxon>Eukaryota</taxon>
        <taxon>Rhodophyta</taxon>
        <taxon>Stylonematophyceae</taxon>
        <taxon>Stylonematales</taxon>
        <taxon>Stylonemataceae</taxon>
        <taxon>Rhodosorus</taxon>
    </lineage>
</organism>
<gene>
    <name evidence="8" type="ORF">RMAR00112_LOCUS23140</name>
</gene>
<keyword evidence="4" id="KW-0862">Zinc</keyword>
<evidence type="ECO:0000256" key="2">
    <source>
        <dbReference type="ARBA" id="ARBA00022737"/>
    </source>
</evidence>
<feature type="region of interest" description="Disordered" evidence="6">
    <location>
        <begin position="75"/>
        <end position="94"/>
    </location>
</feature>
<keyword evidence="3 5" id="KW-0863">Zinc-finger</keyword>
<feature type="domain" description="C2H2-type" evidence="7">
    <location>
        <begin position="16"/>
        <end position="45"/>
    </location>
</feature>
<evidence type="ECO:0000259" key="7">
    <source>
        <dbReference type="PROSITE" id="PS50157"/>
    </source>
</evidence>
<dbReference type="AlphaFoldDB" id="A0A7S3A019"/>
<dbReference type="PROSITE" id="PS50157">
    <property type="entry name" value="ZINC_FINGER_C2H2_2"/>
    <property type="match status" value="2"/>
</dbReference>
<dbReference type="GO" id="GO:0005667">
    <property type="term" value="C:transcription regulator complex"/>
    <property type="evidence" value="ECO:0007669"/>
    <property type="project" value="TreeGrafter"/>
</dbReference>
<dbReference type="InterPro" id="IPR036236">
    <property type="entry name" value="Znf_C2H2_sf"/>
</dbReference>
<dbReference type="InterPro" id="IPR013087">
    <property type="entry name" value="Znf_C2H2_type"/>
</dbReference>
<evidence type="ECO:0000256" key="3">
    <source>
        <dbReference type="ARBA" id="ARBA00022771"/>
    </source>
</evidence>
<feature type="domain" description="C2H2-type" evidence="7">
    <location>
        <begin position="46"/>
        <end position="75"/>
    </location>
</feature>
<dbReference type="SMART" id="SM00355">
    <property type="entry name" value="ZnF_C2H2"/>
    <property type="match status" value="2"/>
</dbReference>
<keyword evidence="1" id="KW-0479">Metal-binding</keyword>
<dbReference type="PROSITE" id="PS00028">
    <property type="entry name" value="ZINC_FINGER_C2H2_1"/>
    <property type="match status" value="1"/>
</dbReference>
<dbReference type="GO" id="GO:0000981">
    <property type="term" value="F:DNA-binding transcription factor activity, RNA polymerase II-specific"/>
    <property type="evidence" value="ECO:0007669"/>
    <property type="project" value="TreeGrafter"/>
</dbReference>
<dbReference type="GO" id="GO:0008270">
    <property type="term" value="F:zinc ion binding"/>
    <property type="evidence" value="ECO:0007669"/>
    <property type="project" value="UniProtKB-KW"/>
</dbReference>
<dbReference type="Pfam" id="PF00096">
    <property type="entry name" value="zf-C2H2"/>
    <property type="match status" value="1"/>
</dbReference>
<evidence type="ECO:0000256" key="6">
    <source>
        <dbReference type="SAM" id="MobiDB-lite"/>
    </source>
</evidence>
<evidence type="ECO:0000256" key="1">
    <source>
        <dbReference type="ARBA" id="ARBA00022723"/>
    </source>
</evidence>
<accession>A0A7S3A019</accession>
<dbReference type="GO" id="GO:0000785">
    <property type="term" value="C:chromatin"/>
    <property type="evidence" value="ECO:0007669"/>
    <property type="project" value="TreeGrafter"/>
</dbReference>
<dbReference type="SUPFAM" id="SSF57667">
    <property type="entry name" value="beta-beta-alpha zinc fingers"/>
    <property type="match status" value="1"/>
</dbReference>